<dbReference type="InterPro" id="IPR019587">
    <property type="entry name" value="Polyketide_cyclase/dehydratase"/>
</dbReference>
<sequence length="496" mass="53712">MTSNTQAWPRPFSLDGSVDRRTYLVTGVALTLLKYLVELLAISAAGGPFYTPLDFLSPLLSTRQEFSDAVGPWFGVAWVVWTIPFVWIAVAMTLRRARDAGWTPWLCLLILVPVVNLVVMLALAAAPASDAPQAAQPPADEAALEAARLAREAWSSPQVDCAPDGRGQTSPLVATLFGLLVGVAYTIGVAALSILVLGSYGAALFFGAPVVTGAAGGYLFNRPSRRTMYDTMQHAITLAFCCCSAFLLLGLEGLLCVVMAVPIFGPMTLVGAAIGRAIASGAESRQAREDRGLMGCLLLLPVVAGIEPVFSQPADLMVESSVVIAAPADDVWRCVVAFPEIDAEPQWFFRWGIAAPLRARIDGEGVGAVRHCEFTTGAFVEPITVWDRPHRLAFDVTDQPEPLFELTPYRDLHPPHLKGSFSSTRGEFELIPLADGGTRLVGRTWYTLDIAPHVYWRVWTDQIVHQIHLRVLDHIKATVERGEVEVTEIAMPQSVG</sequence>
<dbReference type="Proteomes" id="UP000316714">
    <property type="component" value="Unassembled WGS sequence"/>
</dbReference>
<dbReference type="PANTHER" id="PTHR34980:SF3">
    <property type="entry name" value="BLR8105 PROTEIN"/>
    <property type="match status" value="1"/>
</dbReference>
<dbReference type="Gene3D" id="3.30.530.20">
    <property type="match status" value="1"/>
</dbReference>
<evidence type="ECO:0000313" key="3">
    <source>
        <dbReference type="Proteomes" id="UP000316714"/>
    </source>
</evidence>
<dbReference type="OrthoDB" id="315686at2"/>
<feature type="transmembrane region" description="Helical" evidence="1">
    <location>
        <begin position="172"/>
        <end position="196"/>
    </location>
</feature>
<dbReference type="InterPro" id="IPR008523">
    <property type="entry name" value="DUF805"/>
</dbReference>
<dbReference type="PANTHER" id="PTHR34980">
    <property type="entry name" value="INNER MEMBRANE PROTEIN-RELATED-RELATED"/>
    <property type="match status" value="1"/>
</dbReference>
<dbReference type="EMBL" id="SIHJ01000001">
    <property type="protein sequence ID" value="TWT38049.1"/>
    <property type="molecule type" value="Genomic_DNA"/>
</dbReference>
<dbReference type="GO" id="GO:0005886">
    <property type="term" value="C:plasma membrane"/>
    <property type="evidence" value="ECO:0007669"/>
    <property type="project" value="TreeGrafter"/>
</dbReference>
<protein>
    <submittedName>
        <fullName evidence="2">Polyketide cyclase / dehydrase and lipid transport</fullName>
    </submittedName>
</protein>
<keyword evidence="1" id="KW-0472">Membrane</keyword>
<keyword evidence="1" id="KW-0812">Transmembrane</keyword>
<feature type="transmembrane region" description="Helical" evidence="1">
    <location>
        <begin position="257"/>
        <end position="279"/>
    </location>
</feature>
<dbReference type="RefSeq" id="WP_146565340.1">
    <property type="nucleotide sequence ID" value="NZ_SIHJ01000001.1"/>
</dbReference>
<feature type="transmembrane region" description="Helical" evidence="1">
    <location>
        <begin position="102"/>
        <end position="126"/>
    </location>
</feature>
<dbReference type="Pfam" id="PF05656">
    <property type="entry name" value="DUF805"/>
    <property type="match status" value="1"/>
</dbReference>
<gene>
    <name evidence="2" type="ORF">KOR34_30170</name>
</gene>
<keyword evidence="3" id="KW-1185">Reference proteome</keyword>
<keyword evidence="1" id="KW-1133">Transmembrane helix</keyword>
<proteinExistence type="predicted"/>
<dbReference type="SUPFAM" id="SSF55961">
    <property type="entry name" value="Bet v1-like"/>
    <property type="match status" value="1"/>
</dbReference>
<feature type="transmembrane region" description="Helical" evidence="1">
    <location>
        <begin position="202"/>
        <end position="220"/>
    </location>
</feature>
<evidence type="ECO:0000256" key="1">
    <source>
        <dbReference type="SAM" id="Phobius"/>
    </source>
</evidence>
<organism evidence="2 3">
    <name type="scientific">Posidoniimonas corsicana</name>
    <dbReference type="NCBI Taxonomy" id="1938618"/>
    <lineage>
        <taxon>Bacteria</taxon>
        <taxon>Pseudomonadati</taxon>
        <taxon>Planctomycetota</taxon>
        <taxon>Planctomycetia</taxon>
        <taxon>Pirellulales</taxon>
        <taxon>Lacipirellulaceae</taxon>
        <taxon>Posidoniimonas</taxon>
    </lineage>
</organism>
<reference evidence="2 3" key="1">
    <citation type="submission" date="2019-02" db="EMBL/GenBank/DDBJ databases">
        <title>Deep-cultivation of Planctomycetes and their phenomic and genomic characterization uncovers novel biology.</title>
        <authorList>
            <person name="Wiegand S."/>
            <person name="Jogler M."/>
            <person name="Boedeker C."/>
            <person name="Pinto D."/>
            <person name="Vollmers J."/>
            <person name="Rivas-Marin E."/>
            <person name="Kohn T."/>
            <person name="Peeters S.H."/>
            <person name="Heuer A."/>
            <person name="Rast P."/>
            <person name="Oberbeckmann S."/>
            <person name="Bunk B."/>
            <person name="Jeske O."/>
            <person name="Meyerdierks A."/>
            <person name="Storesund J.E."/>
            <person name="Kallscheuer N."/>
            <person name="Luecker S."/>
            <person name="Lage O.M."/>
            <person name="Pohl T."/>
            <person name="Merkel B.J."/>
            <person name="Hornburger P."/>
            <person name="Mueller R.-W."/>
            <person name="Bruemmer F."/>
            <person name="Labrenz M."/>
            <person name="Spormann A.M."/>
            <person name="Op Den Camp H."/>
            <person name="Overmann J."/>
            <person name="Amann R."/>
            <person name="Jetten M.S.M."/>
            <person name="Mascher T."/>
            <person name="Medema M.H."/>
            <person name="Devos D.P."/>
            <person name="Kaster A.-K."/>
            <person name="Ovreas L."/>
            <person name="Rohde M."/>
            <person name="Galperin M.Y."/>
            <person name="Jogler C."/>
        </authorList>
    </citation>
    <scope>NUCLEOTIDE SEQUENCE [LARGE SCALE GENOMIC DNA]</scope>
    <source>
        <strain evidence="2 3">KOR34</strain>
    </source>
</reference>
<feature type="transmembrane region" description="Helical" evidence="1">
    <location>
        <begin position="23"/>
        <end position="50"/>
    </location>
</feature>
<evidence type="ECO:0000313" key="2">
    <source>
        <dbReference type="EMBL" id="TWT38049.1"/>
    </source>
</evidence>
<comment type="caution">
    <text evidence="2">The sequence shown here is derived from an EMBL/GenBank/DDBJ whole genome shotgun (WGS) entry which is preliminary data.</text>
</comment>
<dbReference type="Pfam" id="PF10604">
    <property type="entry name" value="Polyketide_cyc2"/>
    <property type="match status" value="1"/>
</dbReference>
<accession>A0A5C5VJI3</accession>
<feature type="transmembrane region" description="Helical" evidence="1">
    <location>
        <begin position="232"/>
        <end position="251"/>
    </location>
</feature>
<name>A0A5C5VJI3_9BACT</name>
<feature type="transmembrane region" description="Helical" evidence="1">
    <location>
        <begin position="70"/>
        <end position="90"/>
    </location>
</feature>
<dbReference type="InterPro" id="IPR023393">
    <property type="entry name" value="START-like_dom_sf"/>
</dbReference>
<dbReference type="AlphaFoldDB" id="A0A5C5VJI3"/>